<proteinExistence type="predicted"/>
<feature type="non-terminal residue" evidence="2">
    <location>
        <position position="99"/>
    </location>
</feature>
<protein>
    <recommendedName>
        <fullName evidence="1">Integrase catalytic domain-containing protein</fullName>
    </recommendedName>
</protein>
<accession>X0X0Z0</accession>
<dbReference type="InterPro" id="IPR001584">
    <property type="entry name" value="Integrase_cat-core"/>
</dbReference>
<dbReference type="GO" id="GO:0015074">
    <property type="term" value="P:DNA integration"/>
    <property type="evidence" value="ECO:0007669"/>
    <property type="project" value="InterPro"/>
</dbReference>
<name>X0X0Z0_9ZZZZ</name>
<dbReference type="InterPro" id="IPR012337">
    <property type="entry name" value="RNaseH-like_sf"/>
</dbReference>
<dbReference type="GO" id="GO:0003676">
    <property type="term" value="F:nucleic acid binding"/>
    <property type="evidence" value="ECO:0007669"/>
    <property type="project" value="InterPro"/>
</dbReference>
<dbReference type="PANTHER" id="PTHR35004">
    <property type="entry name" value="TRANSPOSASE RV3428C-RELATED"/>
    <property type="match status" value="1"/>
</dbReference>
<dbReference type="Gene3D" id="3.30.420.10">
    <property type="entry name" value="Ribonuclease H-like superfamily/Ribonuclease H"/>
    <property type="match status" value="1"/>
</dbReference>
<feature type="domain" description="Integrase catalytic" evidence="1">
    <location>
        <begin position="1"/>
        <end position="99"/>
    </location>
</feature>
<evidence type="ECO:0000313" key="2">
    <source>
        <dbReference type="EMBL" id="GAG36859.1"/>
    </source>
</evidence>
<sequence>MIDNLKAAVKKADWYDPELNPKIVEFARHYNFVFLPTRPYTPRHKGKVESGVKYVKNNALKGRLFTSLTEHNRFLARWEQRVADTRIHGTTRQQVAKRF</sequence>
<evidence type="ECO:0000259" key="1">
    <source>
        <dbReference type="PROSITE" id="PS50994"/>
    </source>
</evidence>
<reference evidence="2" key="1">
    <citation type="journal article" date="2014" name="Front. Microbiol.">
        <title>High frequency of phylogenetically diverse reductive dehalogenase-homologous genes in deep subseafloor sedimentary metagenomes.</title>
        <authorList>
            <person name="Kawai M."/>
            <person name="Futagami T."/>
            <person name="Toyoda A."/>
            <person name="Takaki Y."/>
            <person name="Nishi S."/>
            <person name="Hori S."/>
            <person name="Arai W."/>
            <person name="Tsubouchi T."/>
            <person name="Morono Y."/>
            <person name="Uchiyama I."/>
            <person name="Ito T."/>
            <person name="Fujiyama A."/>
            <person name="Inagaki F."/>
            <person name="Takami H."/>
        </authorList>
    </citation>
    <scope>NUCLEOTIDE SEQUENCE</scope>
    <source>
        <strain evidence="2">Expedition CK06-06</strain>
    </source>
</reference>
<dbReference type="PROSITE" id="PS50994">
    <property type="entry name" value="INTEGRASE"/>
    <property type="match status" value="1"/>
</dbReference>
<dbReference type="InterPro" id="IPR036397">
    <property type="entry name" value="RNaseH_sf"/>
</dbReference>
<dbReference type="SUPFAM" id="SSF53098">
    <property type="entry name" value="Ribonuclease H-like"/>
    <property type="match status" value="1"/>
</dbReference>
<gene>
    <name evidence="2" type="ORF">S01H1_63593</name>
</gene>
<dbReference type="AlphaFoldDB" id="X0X0Z0"/>
<comment type="caution">
    <text evidence="2">The sequence shown here is derived from an EMBL/GenBank/DDBJ whole genome shotgun (WGS) entry which is preliminary data.</text>
</comment>
<dbReference type="EMBL" id="BARS01041867">
    <property type="protein sequence ID" value="GAG36859.1"/>
    <property type="molecule type" value="Genomic_DNA"/>
</dbReference>
<organism evidence="2">
    <name type="scientific">marine sediment metagenome</name>
    <dbReference type="NCBI Taxonomy" id="412755"/>
    <lineage>
        <taxon>unclassified sequences</taxon>
        <taxon>metagenomes</taxon>
        <taxon>ecological metagenomes</taxon>
    </lineage>
</organism>